<name>A0ABR7WVU8_9SPHI</name>
<dbReference type="Gene3D" id="3.40.30.10">
    <property type="entry name" value="Glutaredoxin"/>
    <property type="match status" value="1"/>
</dbReference>
<keyword evidence="3" id="KW-1185">Reference proteome</keyword>
<evidence type="ECO:0000313" key="3">
    <source>
        <dbReference type="Proteomes" id="UP000606600"/>
    </source>
</evidence>
<feature type="signal peptide" evidence="1">
    <location>
        <begin position="1"/>
        <end position="19"/>
    </location>
</feature>
<dbReference type="Proteomes" id="UP000606600">
    <property type="component" value="Unassembled WGS sequence"/>
</dbReference>
<comment type="caution">
    <text evidence="2">The sequence shown here is derived from an EMBL/GenBank/DDBJ whole genome shotgun (WGS) entry which is preliminary data.</text>
</comment>
<proteinExistence type="predicted"/>
<keyword evidence="1" id="KW-0732">Signal</keyword>
<protein>
    <submittedName>
        <fullName evidence="2">Thioredoxin family protein</fullName>
    </submittedName>
</protein>
<evidence type="ECO:0000256" key="1">
    <source>
        <dbReference type="SAM" id="SignalP"/>
    </source>
</evidence>
<dbReference type="Pfam" id="PF13899">
    <property type="entry name" value="Thioredoxin_7"/>
    <property type="match status" value="1"/>
</dbReference>
<evidence type="ECO:0000313" key="2">
    <source>
        <dbReference type="EMBL" id="MBD1365722.1"/>
    </source>
</evidence>
<reference evidence="2 3" key="1">
    <citation type="submission" date="2020-09" db="EMBL/GenBank/DDBJ databases">
        <title>Novel species of Mucilaginibacter isolated from a glacier on the Tibetan Plateau.</title>
        <authorList>
            <person name="Liu Q."/>
            <person name="Xin Y.-H."/>
        </authorList>
    </citation>
    <scope>NUCLEOTIDE SEQUENCE [LARGE SCALE GENOMIC DNA]</scope>
    <source>
        <strain evidence="2 3">ZT4R22</strain>
    </source>
</reference>
<dbReference type="SUPFAM" id="SSF52833">
    <property type="entry name" value="Thioredoxin-like"/>
    <property type="match status" value="1"/>
</dbReference>
<gene>
    <name evidence="2" type="ORF">IDJ77_18040</name>
</gene>
<organism evidence="2 3">
    <name type="scientific">Mucilaginibacter pankratovii</name>
    <dbReference type="NCBI Taxonomy" id="2772110"/>
    <lineage>
        <taxon>Bacteria</taxon>
        <taxon>Pseudomonadati</taxon>
        <taxon>Bacteroidota</taxon>
        <taxon>Sphingobacteriia</taxon>
        <taxon>Sphingobacteriales</taxon>
        <taxon>Sphingobacteriaceae</taxon>
        <taxon>Mucilaginibacter</taxon>
    </lineage>
</organism>
<feature type="chain" id="PRO_5045243061" evidence="1">
    <location>
        <begin position="20"/>
        <end position="165"/>
    </location>
</feature>
<accession>A0ABR7WVU8</accession>
<dbReference type="RefSeq" id="WP_191190381.1">
    <property type="nucleotide sequence ID" value="NZ_JACWMY010000009.1"/>
</dbReference>
<sequence length="165" mass="18388">MKKLLLFAAIIAFVNVAGAQTTPTLYHPEANAKAEIAAAVKKAATGHKNVLLQIGGNWCSWCLRFNGLVTTTDSLNTYLNSNYEVVHVNYSKENTNEKLLAELGYPQRFGFPVFIILDSKGNRLHTQNSAYLEEGKGYSKEKVLEFFQNWAPAALDPKSYVEKTK</sequence>
<dbReference type="EMBL" id="JACWMY010000009">
    <property type="protein sequence ID" value="MBD1365722.1"/>
    <property type="molecule type" value="Genomic_DNA"/>
</dbReference>
<dbReference type="InterPro" id="IPR036249">
    <property type="entry name" value="Thioredoxin-like_sf"/>
</dbReference>